<dbReference type="InterPro" id="IPR010319">
    <property type="entry name" value="Transglutaminase-like_Cys_pept"/>
</dbReference>
<dbReference type="Gene3D" id="3.10.620.30">
    <property type="match status" value="1"/>
</dbReference>
<protein>
    <recommendedName>
        <fullName evidence="3">Transglutaminase-like cysteine peptidase</fullName>
    </recommendedName>
</protein>
<keyword evidence="2" id="KW-1185">Reference proteome</keyword>
<organism evidence="1 2">
    <name type="scientific">Bradyrhizobium rifense</name>
    <dbReference type="NCBI Taxonomy" id="515499"/>
    <lineage>
        <taxon>Bacteria</taxon>
        <taxon>Pseudomonadati</taxon>
        <taxon>Pseudomonadota</taxon>
        <taxon>Alphaproteobacteria</taxon>
        <taxon>Hyphomicrobiales</taxon>
        <taxon>Nitrobacteraceae</taxon>
        <taxon>Bradyrhizobium</taxon>
    </lineage>
</organism>
<dbReference type="PANTHER" id="PTHR39327">
    <property type="match status" value="1"/>
</dbReference>
<dbReference type="InterPro" id="IPR038765">
    <property type="entry name" value="Papain-like_cys_pep_sf"/>
</dbReference>
<dbReference type="OrthoDB" id="5401788at2"/>
<dbReference type="SUPFAM" id="SSF54001">
    <property type="entry name" value="Cysteine proteinases"/>
    <property type="match status" value="1"/>
</dbReference>
<sequence length="250" mass="27111">METAARSRAWRAILVVCGLILFGSAADLRAGTLLSPGAGMLVRKSAEPFGVFAFAISTGGLRQKWFALKEKLDDDMVQLALCDGDRDNCASPAALKLLAIVDQARTRDGRALLGETNRAINLAIRAENDGAEDIWSSPLETFERGAGDCEDYAIAKLAALRLAGVAAEDLRLVVVRDTRNGEGHAVASAKLDGHWLMLDNRRMAMVEDDDARNYQPLYVLYQSAVLKYVGEPVRGESQRVSMVSAEAEAR</sequence>
<proteinExistence type="predicted"/>
<gene>
    <name evidence="1" type="ORF">FXB40_00195</name>
</gene>
<dbReference type="Pfam" id="PF06035">
    <property type="entry name" value="Peptidase_C93"/>
    <property type="match status" value="1"/>
</dbReference>
<dbReference type="PANTHER" id="PTHR39327:SF1">
    <property type="entry name" value="BLR5470 PROTEIN"/>
    <property type="match status" value="1"/>
</dbReference>
<evidence type="ECO:0000313" key="2">
    <source>
        <dbReference type="Proteomes" id="UP000324758"/>
    </source>
</evidence>
<comment type="caution">
    <text evidence="1">The sequence shown here is derived from an EMBL/GenBank/DDBJ whole genome shotgun (WGS) entry which is preliminary data.</text>
</comment>
<evidence type="ECO:0008006" key="3">
    <source>
        <dbReference type="Google" id="ProtNLM"/>
    </source>
</evidence>
<dbReference type="AlphaFoldDB" id="A0A5D3KT40"/>
<dbReference type="EMBL" id="VSSS01000001">
    <property type="protein sequence ID" value="TYM00301.1"/>
    <property type="molecule type" value="Genomic_DNA"/>
</dbReference>
<dbReference type="Proteomes" id="UP000324758">
    <property type="component" value="Unassembled WGS sequence"/>
</dbReference>
<accession>A0A5D3KT40</accession>
<evidence type="ECO:0000313" key="1">
    <source>
        <dbReference type="EMBL" id="TYM00301.1"/>
    </source>
</evidence>
<dbReference type="RefSeq" id="WP_148769979.1">
    <property type="nucleotide sequence ID" value="NZ_VSSS01000001.1"/>
</dbReference>
<name>A0A5D3KT40_9BRAD</name>
<reference evidence="1 2" key="1">
    <citation type="submission" date="2019-08" db="EMBL/GenBank/DDBJ databases">
        <title>Bradyrhizobium hipponensis sp. nov., a rhizobium isolated from a Lupinus angustifolius root nodule in Tunisia.</title>
        <authorList>
            <person name="Off K."/>
            <person name="Rejili M."/>
            <person name="Mars M."/>
            <person name="Brachmann A."/>
            <person name="Marin M."/>
        </authorList>
    </citation>
    <scope>NUCLEOTIDE SEQUENCE [LARGE SCALE GENOMIC DNA]</scope>
    <source>
        <strain evidence="1 2">CTAW71</strain>
    </source>
</reference>